<dbReference type="SMART" id="SM00382">
    <property type="entry name" value="AAA"/>
    <property type="match status" value="1"/>
</dbReference>
<dbReference type="PANTHER" id="PTHR10285">
    <property type="entry name" value="URIDINE KINASE"/>
    <property type="match status" value="1"/>
</dbReference>
<dbReference type="InterPro" id="IPR006595">
    <property type="entry name" value="CTLH_C"/>
</dbReference>
<dbReference type="CDD" id="cd06223">
    <property type="entry name" value="PRTases_typeI"/>
    <property type="match status" value="1"/>
</dbReference>
<proteinExistence type="inferred from homology"/>
<dbReference type="InterPro" id="IPR006594">
    <property type="entry name" value="LisH"/>
</dbReference>
<keyword evidence="5" id="KW-0808">Transferase</keyword>
<dbReference type="EC" id="2.7.1.48" evidence="4"/>
<dbReference type="FunFam" id="3.40.50.2020:FF:000010">
    <property type="entry name" value="Uridine-cytidine kinase"/>
    <property type="match status" value="1"/>
</dbReference>
<comment type="function">
    <text evidence="1">Involved in the proteasome-dependent degradation of fructose-1,6-bisphosphatase.</text>
</comment>
<dbReference type="CDD" id="cd02023">
    <property type="entry name" value="UMPK"/>
    <property type="match status" value="1"/>
</dbReference>
<dbReference type="AlphaFoldDB" id="A0AAD5WPT5"/>
<dbReference type="Pfam" id="PF00485">
    <property type="entry name" value="PRK"/>
    <property type="match status" value="1"/>
</dbReference>
<organism evidence="11 12">
    <name type="scientific">Zalerion maritima</name>
    <dbReference type="NCBI Taxonomy" id="339359"/>
    <lineage>
        <taxon>Eukaryota</taxon>
        <taxon>Fungi</taxon>
        <taxon>Dikarya</taxon>
        <taxon>Ascomycota</taxon>
        <taxon>Pezizomycotina</taxon>
        <taxon>Sordariomycetes</taxon>
        <taxon>Lulworthiomycetidae</taxon>
        <taxon>Lulworthiales</taxon>
        <taxon>Lulworthiaceae</taxon>
        <taxon>Zalerion</taxon>
    </lineage>
</organism>
<dbReference type="Pfam" id="PF10607">
    <property type="entry name" value="CTLH"/>
    <property type="match status" value="1"/>
</dbReference>
<dbReference type="GO" id="GO:0008655">
    <property type="term" value="P:pyrimidine-containing compound salvage"/>
    <property type="evidence" value="ECO:0007669"/>
    <property type="project" value="UniProtKB-ARBA"/>
</dbReference>
<dbReference type="InterPro" id="IPR027417">
    <property type="entry name" value="P-loop_NTPase"/>
</dbReference>
<dbReference type="GO" id="GO:0004849">
    <property type="term" value="F:uridine kinase activity"/>
    <property type="evidence" value="ECO:0007669"/>
    <property type="project" value="UniProtKB-EC"/>
</dbReference>
<keyword evidence="12" id="KW-1185">Reference proteome</keyword>
<evidence type="ECO:0000256" key="9">
    <source>
        <dbReference type="SAM" id="MobiDB-lite"/>
    </source>
</evidence>
<accession>A0AAD5WPT5</accession>
<evidence type="ECO:0000256" key="3">
    <source>
        <dbReference type="ARBA" id="ARBA00005408"/>
    </source>
</evidence>
<sequence>MSSPSAPDATISTRAHYAPPWADVSIIGVAGSSGSGKSTLSQAIVRRLNLPWVIILSMDSFYKPLNAEASKKAFMNEYDFDAPDAIDFDILVERLRDLKAGRRAEIPRYSFHKHQREEETTNIYSPHVLVLEGIFALHDLRVLNLLDLKEEYDHPLLASLGGICVTDSSFISLVLRDVRERGRDIDGCIKQWFGFVKPNFEKLMDTVPLRRQPADIKAEDIILPRGIENTTAMTMVTQYIQLKLIEKSKHHRDALTLLEIEAQKEPMSEKVVLLDQTPQLKGMNTIIHDIDTPSEDFIFYFDRLTTLLIEQSLNNVQFESKATETPCGHKYMGLAAKGDVCAVVVLRGGSALERGLNRVIPDCKTGRVLIQSNLRTGEPELHYIKLPEDIGRHESVLLMDCQMSSGGAALMAVQVLADHGVAPGRIVFATYAAGRMGLHRLTKVFPDITVVTCKASSTSTTTPIKHAFEYSCSGVICQKDDINSLILDYLTMEGYSDAATKFAKEANVQSLQPQDEMEAREQIKHAIHIGNIQEAIDRLNALDHLVLEDDPTLHFALLRLQLVELIRRCDGGDIAPALEFATQHLAPRAPTKPEYLADLEKTMALLIFPHDKLEPPIAYLLEPTLRRDVAAMVNQAVNERQSRRRDGAVRDLVRMRNWVERTARGAKKDIPDKLELNLQGEDNDDAEDGLPENGHDPMVTS</sequence>
<comment type="similarity">
    <text evidence="3">Belongs to the uridine kinase family.</text>
</comment>
<feature type="compositionally biased region" description="Acidic residues" evidence="9">
    <location>
        <begin position="681"/>
        <end position="690"/>
    </location>
</feature>
<dbReference type="Gene3D" id="3.40.50.300">
    <property type="entry name" value="P-loop containing nucleotide triphosphate hydrolases"/>
    <property type="match status" value="1"/>
</dbReference>
<comment type="pathway">
    <text evidence="2">Pyrimidine metabolism; UMP biosynthesis via salvage pathway; UMP from uridine: step 1/1.</text>
</comment>
<reference evidence="11" key="1">
    <citation type="submission" date="2022-07" db="EMBL/GenBank/DDBJ databases">
        <title>Draft genome sequence of Zalerion maritima ATCC 34329, a (micro)plastics degrading marine fungus.</title>
        <authorList>
            <person name="Paco A."/>
            <person name="Goncalves M.F.M."/>
            <person name="Rocha-Santos T.A.P."/>
            <person name="Alves A."/>
        </authorList>
    </citation>
    <scope>NUCLEOTIDE SEQUENCE</scope>
    <source>
        <strain evidence="11">ATCC 34329</strain>
    </source>
</reference>
<evidence type="ECO:0000313" key="11">
    <source>
        <dbReference type="EMBL" id="KAJ2898227.1"/>
    </source>
</evidence>
<dbReference type="Proteomes" id="UP001201980">
    <property type="component" value="Unassembled WGS sequence"/>
</dbReference>
<dbReference type="Pfam" id="PF08513">
    <property type="entry name" value="LisH"/>
    <property type="match status" value="1"/>
</dbReference>
<protein>
    <recommendedName>
        <fullName evidence="4">uridine/cytidine kinase</fullName>
        <ecNumber evidence="4">2.7.1.48</ecNumber>
    </recommendedName>
</protein>
<dbReference type="EMBL" id="JAKWBI020000239">
    <property type="protein sequence ID" value="KAJ2898227.1"/>
    <property type="molecule type" value="Genomic_DNA"/>
</dbReference>
<feature type="domain" description="CTLH" evidence="10">
    <location>
        <begin position="516"/>
        <end position="573"/>
    </location>
</feature>
<evidence type="ECO:0000256" key="4">
    <source>
        <dbReference type="ARBA" id="ARBA00012137"/>
    </source>
</evidence>
<dbReference type="PROSITE" id="PS50896">
    <property type="entry name" value="LISH"/>
    <property type="match status" value="1"/>
</dbReference>
<dbReference type="InterPro" id="IPR029057">
    <property type="entry name" value="PRTase-like"/>
</dbReference>
<name>A0AAD5WPT5_9PEZI</name>
<dbReference type="InterPro" id="IPR000764">
    <property type="entry name" value="Uridine_kinase-like"/>
</dbReference>
<keyword evidence="7" id="KW-0418">Kinase</keyword>
<dbReference type="SUPFAM" id="SSF53271">
    <property type="entry name" value="PRTase-like"/>
    <property type="match status" value="1"/>
</dbReference>
<dbReference type="InterPro" id="IPR006083">
    <property type="entry name" value="PRK/URK"/>
</dbReference>
<evidence type="ECO:0000256" key="2">
    <source>
        <dbReference type="ARBA" id="ARBA00004690"/>
    </source>
</evidence>
<evidence type="ECO:0000256" key="1">
    <source>
        <dbReference type="ARBA" id="ARBA00002343"/>
    </source>
</evidence>
<dbReference type="GO" id="GO:0005524">
    <property type="term" value="F:ATP binding"/>
    <property type="evidence" value="ECO:0007669"/>
    <property type="project" value="UniProtKB-KW"/>
</dbReference>
<dbReference type="SMART" id="SM00667">
    <property type="entry name" value="LisH"/>
    <property type="match status" value="1"/>
</dbReference>
<feature type="region of interest" description="Disordered" evidence="9">
    <location>
        <begin position="664"/>
        <end position="701"/>
    </location>
</feature>
<dbReference type="Pfam" id="PF14681">
    <property type="entry name" value="UPRTase"/>
    <property type="match status" value="1"/>
</dbReference>
<evidence type="ECO:0000256" key="8">
    <source>
        <dbReference type="ARBA" id="ARBA00022840"/>
    </source>
</evidence>
<dbReference type="PROSITE" id="PS50897">
    <property type="entry name" value="CTLH"/>
    <property type="match status" value="1"/>
</dbReference>
<dbReference type="InterPro" id="IPR000836">
    <property type="entry name" value="PRTase_dom"/>
</dbReference>
<dbReference type="SMART" id="SM00668">
    <property type="entry name" value="CTLH"/>
    <property type="match status" value="1"/>
</dbReference>
<dbReference type="InterPro" id="IPR003593">
    <property type="entry name" value="AAA+_ATPase"/>
</dbReference>
<keyword evidence="6" id="KW-0547">Nucleotide-binding</keyword>
<evidence type="ECO:0000259" key="10">
    <source>
        <dbReference type="PROSITE" id="PS50897"/>
    </source>
</evidence>
<comment type="caution">
    <text evidence="11">The sequence shown here is derived from an EMBL/GenBank/DDBJ whole genome shotgun (WGS) entry which is preliminary data.</text>
</comment>
<evidence type="ECO:0000256" key="6">
    <source>
        <dbReference type="ARBA" id="ARBA00022741"/>
    </source>
</evidence>
<dbReference type="SMART" id="SM00757">
    <property type="entry name" value="CRA"/>
    <property type="match status" value="1"/>
</dbReference>
<gene>
    <name evidence="11" type="ORF">MKZ38_004053</name>
</gene>
<evidence type="ECO:0000256" key="7">
    <source>
        <dbReference type="ARBA" id="ARBA00022777"/>
    </source>
</evidence>
<dbReference type="PRINTS" id="PR00988">
    <property type="entry name" value="URIDINKINASE"/>
</dbReference>
<keyword evidence="8" id="KW-0067">ATP-binding</keyword>
<feature type="compositionally biased region" description="Basic and acidic residues" evidence="9">
    <location>
        <begin position="664"/>
        <end position="675"/>
    </location>
</feature>
<evidence type="ECO:0000313" key="12">
    <source>
        <dbReference type="Proteomes" id="UP001201980"/>
    </source>
</evidence>
<evidence type="ECO:0000256" key="5">
    <source>
        <dbReference type="ARBA" id="ARBA00022679"/>
    </source>
</evidence>
<dbReference type="InterPro" id="IPR013144">
    <property type="entry name" value="CRA_dom"/>
</dbReference>
<dbReference type="InterPro" id="IPR024964">
    <property type="entry name" value="CTLH/CRA"/>
</dbReference>
<dbReference type="SUPFAM" id="SSF52540">
    <property type="entry name" value="P-loop containing nucleoside triphosphate hydrolases"/>
    <property type="match status" value="1"/>
</dbReference>
<dbReference type="Gene3D" id="3.40.50.2020">
    <property type="match status" value="1"/>
</dbReference>